<protein>
    <submittedName>
        <fullName evidence="1">Uncharacterized protein</fullName>
    </submittedName>
</protein>
<reference evidence="1" key="1">
    <citation type="submission" date="2020-11" db="EMBL/GenBank/DDBJ databases">
        <title>Carbohydrate-dependent, anaerobic sulfur respiration: A novel catabolism in halophilic archaea.</title>
        <authorList>
            <person name="Sorokin D.Y."/>
            <person name="Messina E."/>
            <person name="Smedile F."/>
            <person name="La Cono V."/>
            <person name="Hallsworth J.E."/>
            <person name="Yakimov M.M."/>
        </authorList>
    </citation>
    <scope>NUCLEOTIDE SEQUENCE</scope>
    <source>
        <strain evidence="1">HSR12-1</strain>
    </source>
</reference>
<gene>
    <name evidence="1" type="ORF">HSR121_2256</name>
</gene>
<accession>A0A897N6B4</accession>
<dbReference type="AlphaFoldDB" id="A0A897N6B4"/>
<proteinExistence type="predicted"/>
<name>A0A897N6B4_9EURY</name>
<sequence>MNGTNDGSAVEPREVFSALSNQEIAPAVGVKLHAEHLCKT</sequence>
<dbReference type="EMBL" id="CP064787">
    <property type="protein sequence ID" value="QSG06585.1"/>
    <property type="molecule type" value="Genomic_DNA"/>
</dbReference>
<evidence type="ECO:0000313" key="1">
    <source>
        <dbReference type="EMBL" id="QSG06585.1"/>
    </source>
</evidence>
<organism evidence="1 2">
    <name type="scientific">Halapricum desulfuricans</name>
    <dbReference type="NCBI Taxonomy" id="2841257"/>
    <lineage>
        <taxon>Archaea</taxon>
        <taxon>Methanobacteriati</taxon>
        <taxon>Methanobacteriota</taxon>
        <taxon>Stenosarchaea group</taxon>
        <taxon>Halobacteria</taxon>
        <taxon>Halobacteriales</taxon>
        <taxon>Haloarculaceae</taxon>
        <taxon>Halapricum</taxon>
    </lineage>
</organism>
<dbReference type="Proteomes" id="UP000663525">
    <property type="component" value="Chromosome"/>
</dbReference>
<evidence type="ECO:0000313" key="2">
    <source>
        <dbReference type="Proteomes" id="UP000663525"/>
    </source>
</evidence>